<organism evidence="3 4">
    <name type="scientific">Pseudoneurospora amorphoporcata</name>
    <dbReference type="NCBI Taxonomy" id="241081"/>
    <lineage>
        <taxon>Eukaryota</taxon>
        <taxon>Fungi</taxon>
        <taxon>Dikarya</taxon>
        <taxon>Ascomycota</taxon>
        <taxon>Pezizomycotina</taxon>
        <taxon>Sordariomycetes</taxon>
        <taxon>Sordariomycetidae</taxon>
        <taxon>Sordariales</taxon>
        <taxon>Sordariaceae</taxon>
        <taxon>Pseudoneurospora</taxon>
    </lineage>
</organism>
<gene>
    <name evidence="3" type="ORF">QBC32DRAFT_409542</name>
</gene>
<keyword evidence="2" id="KW-0732">Signal</keyword>
<dbReference type="EMBL" id="MU859476">
    <property type="protein sequence ID" value="KAK3946902.1"/>
    <property type="molecule type" value="Genomic_DNA"/>
</dbReference>
<reference evidence="3" key="2">
    <citation type="submission" date="2023-06" db="EMBL/GenBank/DDBJ databases">
        <authorList>
            <consortium name="Lawrence Berkeley National Laboratory"/>
            <person name="Mondo S.J."/>
            <person name="Hensen N."/>
            <person name="Bonometti L."/>
            <person name="Westerberg I."/>
            <person name="Brannstrom I.O."/>
            <person name="Guillou S."/>
            <person name="Cros-Aarteil S."/>
            <person name="Calhoun S."/>
            <person name="Haridas S."/>
            <person name="Kuo A."/>
            <person name="Pangilinan J."/>
            <person name="Riley R."/>
            <person name="Labutti K."/>
            <person name="Andreopoulos B."/>
            <person name="Lipzen A."/>
            <person name="Chen C."/>
            <person name="Yanf M."/>
            <person name="Daum C."/>
            <person name="Ng V."/>
            <person name="Clum A."/>
            <person name="Steindorff A."/>
            <person name="Ohm R."/>
            <person name="Martin F."/>
            <person name="Silar P."/>
            <person name="Natvig D."/>
            <person name="Lalanne C."/>
            <person name="Gautier V."/>
            <person name="Ament-Velasquez S.L."/>
            <person name="Kruys A."/>
            <person name="Hutchinson M.I."/>
            <person name="Powell A.J."/>
            <person name="Barry K."/>
            <person name="Miller A.N."/>
            <person name="Grigoriev I.V."/>
            <person name="Debuchy R."/>
            <person name="Gladieux P."/>
            <person name="Thoren M.H."/>
            <person name="Johannesson H."/>
        </authorList>
    </citation>
    <scope>NUCLEOTIDE SEQUENCE</scope>
    <source>
        <strain evidence="3">CBS 626.80</strain>
    </source>
</reference>
<dbReference type="Proteomes" id="UP001303222">
    <property type="component" value="Unassembled WGS sequence"/>
</dbReference>
<evidence type="ECO:0000256" key="2">
    <source>
        <dbReference type="SAM" id="SignalP"/>
    </source>
</evidence>
<name>A0AAN6NNJ8_9PEZI</name>
<accession>A0AAN6NNJ8</accession>
<keyword evidence="4" id="KW-1185">Reference proteome</keyword>
<dbReference type="AlphaFoldDB" id="A0AAN6NNJ8"/>
<feature type="signal peptide" evidence="2">
    <location>
        <begin position="1"/>
        <end position="20"/>
    </location>
</feature>
<proteinExistence type="predicted"/>
<feature type="chain" id="PRO_5042927266" evidence="2">
    <location>
        <begin position="21"/>
        <end position="806"/>
    </location>
</feature>
<evidence type="ECO:0000313" key="4">
    <source>
        <dbReference type="Proteomes" id="UP001303222"/>
    </source>
</evidence>
<evidence type="ECO:0000313" key="3">
    <source>
        <dbReference type="EMBL" id="KAK3946902.1"/>
    </source>
</evidence>
<reference evidence="3" key="1">
    <citation type="journal article" date="2023" name="Mol. Phylogenet. Evol.">
        <title>Genome-scale phylogeny and comparative genomics of the fungal order Sordariales.</title>
        <authorList>
            <person name="Hensen N."/>
            <person name="Bonometti L."/>
            <person name="Westerberg I."/>
            <person name="Brannstrom I.O."/>
            <person name="Guillou S."/>
            <person name="Cros-Aarteil S."/>
            <person name="Calhoun S."/>
            <person name="Haridas S."/>
            <person name="Kuo A."/>
            <person name="Mondo S."/>
            <person name="Pangilinan J."/>
            <person name="Riley R."/>
            <person name="LaButti K."/>
            <person name="Andreopoulos B."/>
            <person name="Lipzen A."/>
            <person name="Chen C."/>
            <person name="Yan M."/>
            <person name="Daum C."/>
            <person name="Ng V."/>
            <person name="Clum A."/>
            <person name="Steindorff A."/>
            <person name="Ohm R.A."/>
            <person name="Martin F."/>
            <person name="Silar P."/>
            <person name="Natvig D.O."/>
            <person name="Lalanne C."/>
            <person name="Gautier V."/>
            <person name="Ament-Velasquez S.L."/>
            <person name="Kruys A."/>
            <person name="Hutchinson M.I."/>
            <person name="Powell A.J."/>
            <person name="Barry K."/>
            <person name="Miller A.N."/>
            <person name="Grigoriev I.V."/>
            <person name="Debuchy R."/>
            <person name="Gladieux P."/>
            <person name="Hiltunen Thoren M."/>
            <person name="Johannesson H."/>
        </authorList>
    </citation>
    <scope>NUCLEOTIDE SEQUENCE</scope>
    <source>
        <strain evidence="3">CBS 626.80</strain>
    </source>
</reference>
<comment type="caution">
    <text evidence="3">The sequence shown here is derived from an EMBL/GenBank/DDBJ whole genome shotgun (WGS) entry which is preliminary data.</text>
</comment>
<feature type="region of interest" description="Disordered" evidence="1">
    <location>
        <begin position="75"/>
        <end position="102"/>
    </location>
</feature>
<evidence type="ECO:0000256" key="1">
    <source>
        <dbReference type="SAM" id="MobiDB-lite"/>
    </source>
</evidence>
<protein>
    <submittedName>
        <fullName evidence="3">Uncharacterized protein</fullName>
    </submittedName>
</protein>
<sequence length="806" mass="91383">MTIHAHLFHPLLLPSPKLLLLLLLPPLQRLLRPRYARRKVPLHHSQSRPSPCLHAIVHLSAPHAEQSEMKTVSNHVQPRKPQTMPHQTRPGSKANMKSEPNLKWKFSARRTQSLRGKGSESRKGCSEECGVGLVLLAGVVRRRVWPFWDAVELSPVLVWAEGVAWLSWEHALFERVTGFEAAIYPAIVSSRAGGFVMSGRVGVWGVMIEFHLPSMSFKMPTPMNPSLQRKNAFSKKPRGNKPKTISDITTVLYGPSGSSSSDSICDDASITETFSDMPYVSTVPMIPRRSTIFEPSGCYTEMDTDKDPIDSKPRFCNCRCARCTFCAPFFRFANMGTDNDPIDSFSSPYNPHRVCCNLPYSDCERSNPFVEDCQRPFGKEENPYDGKGRLETNRFVGGRKVHNPNDPRAKIFEQRERFVVPCRPLKSLMYWNKNQKVTLADVMGTEMERMHKVPGAKGLSIGKGQGQMQELDVGIGGKKTEEKGFFQVMAGFDYKYSVDMPDSRAKLTISPFHKTKSAESGRKETNASKVLITIFPGRCRRHSSLRVQNLFFSSACTHLLLPSATYKSFSKLQRIFHHLPLFDLSTPIPSDKMSSLSLEASLMMPAWLAAIDVDTFINLHSRYHRRASVDPRPQPTVEDVTNMDRSDKELINTPESDFAATDIHIGGIILGHDRWQEIDHWIEFMHRPSEDQPPLKATTDDYPLFENVCDDEIMPKDSATKWDSESVRAARQLAKECDPDYYIKRQRIAKEINPFTGRYNVQRDDLWLNTLPEYNPDLPPRATDVTRAVIRAWNSSSNSANKLLWS</sequence>
<feature type="non-terminal residue" evidence="3">
    <location>
        <position position="806"/>
    </location>
</feature>